<evidence type="ECO:0000256" key="5">
    <source>
        <dbReference type="ARBA" id="ARBA00022801"/>
    </source>
</evidence>
<dbReference type="Pfam" id="PF00580">
    <property type="entry name" value="UvrD-helicase"/>
    <property type="match status" value="1"/>
</dbReference>
<dbReference type="InterPro" id="IPR011604">
    <property type="entry name" value="PDDEXK-like_dom_sf"/>
</dbReference>
<evidence type="ECO:0000256" key="10">
    <source>
        <dbReference type="ARBA" id="ARBA00023204"/>
    </source>
</evidence>
<evidence type="ECO:0000256" key="6">
    <source>
        <dbReference type="ARBA" id="ARBA00022806"/>
    </source>
</evidence>
<dbReference type="Gene3D" id="1.10.486.10">
    <property type="entry name" value="PCRA, domain 4"/>
    <property type="match status" value="1"/>
</dbReference>
<dbReference type="RefSeq" id="WP_305001751.1">
    <property type="nucleotide sequence ID" value="NZ_JAUQUB010000001.1"/>
</dbReference>
<dbReference type="EC" id="5.6.2.4" evidence="13"/>
<evidence type="ECO:0000256" key="16">
    <source>
        <dbReference type="SAM" id="MobiDB-lite"/>
    </source>
</evidence>
<evidence type="ECO:0000256" key="4">
    <source>
        <dbReference type="ARBA" id="ARBA00022763"/>
    </source>
</evidence>
<feature type="region of interest" description="Disordered" evidence="16">
    <location>
        <begin position="1"/>
        <end position="22"/>
    </location>
</feature>
<dbReference type="PANTHER" id="PTHR11070:SF55">
    <property type="entry name" value="DNA 3'-5' HELICASE"/>
    <property type="match status" value="1"/>
</dbReference>
<name>A0ABT9BJZ0_9MICO</name>
<organism evidence="19 20">
    <name type="scientific">Antiquaquibacter soli</name>
    <dbReference type="NCBI Taxonomy" id="3064523"/>
    <lineage>
        <taxon>Bacteria</taxon>
        <taxon>Bacillati</taxon>
        <taxon>Actinomycetota</taxon>
        <taxon>Actinomycetes</taxon>
        <taxon>Micrococcales</taxon>
        <taxon>Microbacteriaceae</taxon>
        <taxon>Antiquaquibacter</taxon>
    </lineage>
</organism>
<comment type="similarity">
    <text evidence="1">Belongs to the helicase family. UvrD subfamily.</text>
</comment>
<dbReference type="PROSITE" id="PS51217">
    <property type="entry name" value="UVRD_HELICASE_CTER"/>
    <property type="match status" value="1"/>
</dbReference>
<feature type="binding site" evidence="15">
    <location>
        <begin position="39"/>
        <end position="46"/>
    </location>
    <ligand>
        <name>ATP</name>
        <dbReference type="ChEBI" id="CHEBI:30616"/>
    </ligand>
</feature>
<dbReference type="SUPFAM" id="SSF52540">
    <property type="entry name" value="P-loop containing nucleoside triphosphate hydrolases"/>
    <property type="match status" value="1"/>
</dbReference>
<dbReference type="Gene3D" id="3.90.320.10">
    <property type="match status" value="1"/>
</dbReference>
<reference evidence="19 20" key="1">
    <citation type="submission" date="2023-07" db="EMBL/GenBank/DDBJ databases">
        <title>Protaetiibacter sp. nov WY-16 isolated from soil.</title>
        <authorList>
            <person name="Liu B."/>
            <person name="Wan Y."/>
        </authorList>
    </citation>
    <scope>NUCLEOTIDE SEQUENCE [LARGE SCALE GENOMIC DNA]</scope>
    <source>
        <strain evidence="19 20">WY-16</strain>
    </source>
</reference>
<keyword evidence="3 15" id="KW-0547">Nucleotide-binding</keyword>
<evidence type="ECO:0000256" key="14">
    <source>
        <dbReference type="ARBA" id="ARBA00048988"/>
    </source>
</evidence>
<keyword evidence="2" id="KW-0540">Nuclease</keyword>
<keyword evidence="11" id="KW-0413">Isomerase</keyword>
<evidence type="ECO:0000259" key="18">
    <source>
        <dbReference type="PROSITE" id="PS51217"/>
    </source>
</evidence>
<dbReference type="InterPro" id="IPR027417">
    <property type="entry name" value="P-loop_NTPase"/>
</dbReference>
<evidence type="ECO:0000256" key="13">
    <source>
        <dbReference type="ARBA" id="ARBA00034808"/>
    </source>
</evidence>
<accession>A0ABT9BJZ0</accession>
<proteinExistence type="inferred from homology"/>
<protein>
    <recommendedName>
        <fullName evidence="13">DNA 3'-5' helicase</fullName>
        <ecNumber evidence="13">5.6.2.4</ecNumber>
    </recommendedName>
</protein>
<feature type="domain" description="UvrD-like helicase C-terminal" evidence="18">
    <location>
        <begin position="342"/>
        <end position="653"/>
    </location>
</feature>
<sequence length="1049" mass="114960">MTEHRYSADDIADALGRPRPTPQQRAVIESPLGPALVVAGAGSGKTETMAGRVLWLLANELVRPSEILGLTFTRKAAGELAHRIRERIADLSRAGMLADAYDPFEAPTVATYNSYANALYRDNAVVLGRESDGAVLGEAAAWQLARSTVLRSADPRLAPLGKNLDPITRAVLSVARGLAENVADPEAVRAFAKRVAGVADLPSGGRGEYVEVLRLAENVGALDVLVDLAAEFESAKAARGLVEYSDQVALALRIVRLRPSVAETERDRYRVVLLDEYQDTSVVQTQLLAELYAGHPVMAVGDPNQSIYGWRGASASNLDDFARAFGAQGSRYALSTSWRNGTVILEAANAVVAPFAHGRVAVERLEASPRASSMPVDVAFPESVVDEAESVAAWLEPKLKSATPPSAAILFRTRKSQGFFLEALRKRDIPFHVLGLGGLLAEPEIADLVSALTVVHDPSAGLELLRLLAGARWRIGVQDLYALSRLASWLRDRDYAQQRYDEELAKALKSSVAAGEGGSIVDALDFLGTAKPGHLALEAFSPEGLERLRDAARLLSRLRSRAGLDLPEFVAVVLQELRLDIEIAANEYRPLGSATIDAFFDAVGNYVALEEVATLGGFLSWLREAEQREDLSPRPEDPEPGTVQVLTIHGSKGLEWDVVVVPRLVEDELPGRPAEGGYQGWLSFGQLPWPFRGDAAELPEFEWEAATTRVEVRDALTDFKARVKEHLLQEERRLAYVAVTRARHGLLLSGSFWATQSRSRTPSTYLRELVAAGIIGPIPLETSLEENPLGDNLERLLWPRDPLGSRRPAVEAAAAAVRAAEPAVAGPWAEDIELLLAERRERLAGDSRVELPTRVPASRFKDFVDDPASVASSLRRPMPERPYRATQLGTLFHSWVENRYGVGGDAAELDAALTELDGSDLVDVDLDRLRSIFESSPWASRRPVEVEREIHLPFDGRIVICKIDAVYELEGGRFEIVDWKTGKAPKDDADLESKQLQLALYRLAFARWKGIDESRVEAAFYFVSDDRVIRPDHVDSEAELLARWRRALL</sequence>
<dbReference type="InterPro" id="IPR000212">
    <property type="entry name" value="DNA_helicase_UvrD/REP"/>
</dbReference>
<dbReference type="InterPro" id="IPR014016">
    <property type="entry name" value="UvrD-like_ATP-bd"/>
</dbReference>
<comment type="caution">
    <text evidence="19">The sequence shown here is derived from an EMBL/GenBank/DDBJ whole genome shotgun (WGS) entry which is preliminary data.</text>
</comment>
<dbReference type="Gene3D" id="3.40.50.300">
    <property type="entry name" value="P-loop containing nucleotide triphosphate hydrolases"/>
    <property type="match status" value="3"/>
</dbReference>
<keyword evidence="7" id="KW-0269">Exonuclease</keyword>
<dbReference type="Pfam" id="PF12705">
    <property type="entry name" value="PDDEXK_1"/>
    <property type="match status" value="1"/>
</dbReference>
<dbReference type="Proteomes" id="UP001241072">
    <property type="component" value="Unassembled WGS sequence"/>
</dbReference>
<dbReference type="GO" id="GO:0016787">
    <property type="term" value="F:hydrolase activity"/>
    <property type="evidence" value="ECO:0007669"/>
    <property type="project" value="UniProtKB-KW"/>
</dbReference>
<dbReference type="InterPro" id="IPR011335">
    <property type="entry name" value="Restrct_endonuc-II-like"/>
</dbReference>
<dbReference type="CDD" id="cd17932">
    <property type="entry name" value="DEXQc_UvrD"/>
    <property type="match status" value="1"/>
</dbReference>
<dbReference type="Pfam" id="PF13361">
    <property type="entry name" value="UvrD_C"/>
    <property type="match status" value="1"/>
</dbReference>
<dbReference type="GO" id="GO:0004386">
    <property type="term" value="F:helicase activity"/>
    <property type="evidence" value="ECO:0007669"/>
    <property type="project" value="UniProtKB-KW"/>
</dbReference>
<evidence type="ECO:0000256" key="2">
    <source>
        <dbReference type="ARBA" id="ARBA00022722"/>
    </source>
</evidence>
<evidence type="ECO:0000313" key="20">
    <source>
        <dbReference type="Proteomes" id="UP001241072"/>
    </source>
</evidence>
<keyword evidence="4" id="KW-0227">DNA damage</keyword>
<comment type="catalytic activity">
    <reaction evidence="14">
        <text>ATP + H2O = ADP + phosphate + H(+)</text>
        <dbReference type="Rhea" id="RHEA:13065"/>
        <dbReference type="ChEBI" id="CHEBI:15377"/>
        <dbReference type="ChEBI" id="CHEBI:15378"/>
        <dbReference type="ChEBI" id="CHEBI:30616"/>
        <dbReference type="ChEBI" id="CHEBI:43474"/>
        <dbReference type="ChEBI" id="CHEBI:456216"/>
        <dbReference type="EC" id="5.6.2.4"/>
    </reaction>
</comment>
<evidence type="ECO:0000256" key="12">
    <source>
        <dbReference type="ARBA" id="ARBA00034617"/>
    </source>
</evidence>
<keyword evidence="6 15" id="KW-0347">Helicase</keyword>
<gene>
    <name evidence="19" type="ORF">Q5716_03765</name>
</gene>
<keyword evidence="5 15" id="KW-0378">Hydrolase</keyword>
<dbReference type="SUPFAM" id="SSF52980">
    <property type="entry name" value="Restriction endonuclease-like"/>
    <property type="match status" value="1"/>
</dbReference>
<dbReference type="PANTHER" id="PTHR11070">
    <property type="entry name" value="UVRD / RECB / PCRA DNA HELICASE FAMILY MEMBER"/>
    <property type="match status" value="1"/>
</dbReference>
<keyword evidence="20" id="KW-1185">Reference proteome</keyword>
<evidence type="ECO:0000313" key="19">
    <source>
        <dbReference type="EMBL" id="MDO7881340.1"/>
    </source>
</evidence>
<evidence type="ECO:0000256" key="15">
    <source>
        <dbReference type="PROSITE-ProRule" id="PRU00560"/>
    </source>
</evidence>
<evidence type="ECO:0000256" key="11">
    <source>
        <dbReference type="ARBA" id="ARBA00023235"/>
    </source>
</evidence>
<dbReference type="Gene3D" id="1.10.10.160">
    <property type="match status" value="1"/>
</dbReference>
<evidence type="ECO:0000256" key="3">
    <source>
        <dbReference type="ARBA" id="ARBA00022741"/>
    </source>
</evidence>
<keyword evidence="10" id="KW-0234">DNA repair</keyword>
<evidence type="ECO:0000259" key="17">
    <source>
        <dbReference type="PROSITE" id="PS51198"/>
    </source>
</evidence>
<dbReference type="PROSITE" id="PS51198">
    <property type="entry name" value="UVRD_HELICASE_ATP_BIND"/>
    <property type="match status" value="1"/>
</dbReference>
<comment type="catalytic activity">
    <reaction evidence="12">
        <text>Couples ATP hydrolysis with the unwinding of duplex DNA by translocating in the 3'-5' direction.</text>
        <dbReference type="EC" id="5.6.2.4"/>
    </reaction>
</comment>
<dbReference type="InterPro" id="IPR013986">
    <property type="entry name" value="DExx_box_DNA_helicase_dom_sf"/>
</dbReference>
<evidence type="ECO:0000256" key="1">
    <source>
        <dbReference type="ARBA" id="ARBA00009922"/>
    </source>
</evidence>
<evidence type="ECO:0000256" key="8">
    <source>
        <dbReference type="ARBA" id="ARBA00022840"/>
    </source>
</evidence>
<feature type="domain" description="UvrD-like helicase ATP-binding" evidence="17">
    <location>
        <begin position="18"/>
        <end position="341"/>
    </location>
</feature>
<keyword evidence="8 15" id="KW-0067">ATP-binding</keyword>
<dbReference type="InterPro" id="IPR014017">
    <property type="entry name" value="DNA_helicase_UvrD-like_C"/>
</dbReference>
<dbReference type="EMBL" id="JAUQUB010000001">
    <property type="protein sequence ID" value="MDO7881340.1"/>
    <property type="molecule type" value="Genomic_DNA"/>
</dbReference>
<dbReference type="InterPro" id="IPR038726">
    <property type="entry name" value="PDDEXK_AddAB-type"/>
</dbReference>
<evidence type="ECO:0000256" key="7">
    <source>
        <dbReference type="ARBA" id="ARBA00022839"/>
    </source>
</evidence>
<keyword evidence="9" id="KW-0238">DNA-binding</keyword>
<evidence type="ECO:0000256" key="9">
    <source>
        <dbReference type="ARBA" id="ARBA00023125"/>
    </source>
</evidence>